<evidence type="ECO:0000256" key="5">
    <source>
        <dbReference type="ARBA" id="ARBA00022840"/>
    </source>
</evidence>
<dbReference type="RefSeq" id="WP_106276678.1">
    <property type="nucleotide sequence ID" value="NZ_PVTG01000005.1"/>
</dbReference>
<protein>
    <recommendedName>
        <fullName evidence="2">biotin carboxylase</fullName>
        <ecNumber evidence="2">6.3.4.14</ecNumber>
    </recommendedName>
</protein>
<dbReference type="PROSITE" id="PS50979">
    <property type="entry name" value="BC"/>
    <property type="match status" value="1"/>
</dbReference>
<dbReference type="InterPro" id="IPR005479">
    <property type="entry name" value="CPAse_ATP-bd"/>
</dbReference>
<evidence type="ECO:0000256" key="2">
    <source>
        <dbReference type="ARBA" id="ARBA00013263"/>
    </source>
</evidence>
<evidence type="ECO:0000313" key="11">
    <source>
        <dbReference type="Proteomes" id="UP000239210"/>
    </source>
</evidence>
<dbReference type="GO" id="GO:0005524">
    <property type="term" value="F:ATP binding"/>
    <property type="evidence" value="ECO:0007669"/>
    <property type="project" value="UniProtKB-UniRule"/>
</dbReference>
<evidence type="ECO:0000256" key="7">
    <source>
        <dbReference type="PROSITE-ProRule" id="PRU00409"/>
    </source>
</evidence>
<dbReference type="AlphaFoldDB" id="A0A2T0TVN6"/>
<dbReference type="SUPFAM" id="SSF51246">
    <property type="entry name" value="Rudiment single hybrid motif"/>
    <property type="match status" value="1"/>
</dbReference>
<evidence type="ECO:0000259" key="8">
    <source>
        <dbReference type="PROSITE" id="PS50975"/>
    </source>
</evidence>
<dbReference type="InterPro" id="IPR011054">
    <property type="entry name" value="Rudment_hybrid_motif"/>
</dbReference>
<dbReference type="InterPro" id="IPR005481">
    <property type="entry name" value="BC-like_N"/>
</dbReference>
<gene>
    <name evidence="10" type="ORF">LY71_105171</name>
</gene>
<dbReference type="Gene3D" id="3.30.470.20">
    <property type="entry name" value="ATP-grasp fold, B domain"/>
    <property type="match status" value="1"/>
</dbReference>
<keyword evidence="4 7" id="KW-0547">Nucleotide-binding</keyword>
<organism evidence="10 11">
    <name type="scientific">Geodermatophilus tzadiensis</name>
    <dbReference type="NCBI Taxonomy" id="1137988"/>
    <lineage>
        <taxon>Bacteria</taxon>
        <taxon>Bacillati</taxon>
        <taxon>Actinomycetota</taxon>
        <taxon>Actinomycetes</taxon>
        <taxon>Geodermatophilales</taxon>
        <taxon>Geodermatophilaceae</taxon>
        <taxon>Geodermatophilus</taxon>
    </lineage>
</organism>
<dbReference type="GO" id="GO:0046872">
    <property type="term" value="F:metal ion binding"/>
    <property type="evidence" value="ECO:0007669"/>
    <property type="project" value="InterPro"/>
</dbReference>
<feature type="domain" description="Biotin carboxylation" evidence="9">
    <location>
        <begin position="2"/>
        <end position="445"/>
    </location>
</feature>
<dbReference type="Proteomes" id="UP000239210">
    <property type="component" value="Unassembled WGS sequence"/>
</dbReference>
<evidence type="ECO:0000256" key="3">
    <source>
        <dbReference type="ARBA" id="ARBA00022598"/>
    </source>
</evidence>
<dbReference type="PANTHER" id="PTHR48095">
    <property type="entry name" value="PYRUVATE CARBOXYLASE SUBUNIT A"/>
    <property type="match status" value="1"/>
</dbReference>
<evidence type="ECO:0000259" key="9">
    <source>
        <dbReference type="PROSITE" id="PS50979"/>
    </source>
</evidence>
<dbReference type="InterPro" id="IPR005482">
    <property type="entry name" value="Biotin_COase_C"/>
</dbReference>
<dbReference type="SUPFAM" id="SSF52440">
    <property type="entry name" value="PreATP-grasp domain"/>
    <property type="match status" value="1"/>
</dbReference>
<feature type="domain" description="ATP-grasp" evidence="8">
    <location>
        <begin position="121"/>
        <end position="316"/>
    </location>
</feature>
<dbReference type="Pfam" id="PF00289">
    <property type="entry name" value="Biotin_carb_N"/>
    <property type="match status" value="1"/>
</dbReference>
<dbReference type="Pfam" id="PF02785">
    <property type="entry name" value="Biotin_carb_C"/>
    <property type="match status" value="1"/>
</dbReference>
<proteinExistence type="predicted"/>
<evidence type="ECO:0000256" key="6">
    <source>
        <dbReference type="ARBA" id="ARBA00048600"/>
    </source>
</evidence>
<dbReference type="InterPro" id="IPR011764">
    <property type="entry name" value="Biotin_carboxylation_dom"/>
</dbReference>
<accession>A0A2T0TVN6</accession>
<evidence type="ECO:0000256" key="4">
    <source>
        <dbReference type="ARBA" id="ARBA00022741"/>
    </source>
</evidence>
<dbReference type="SMART" id="SM00878">
    <property type="entry name" value="Biotin_carb_C"/>
    <property type="match status" value="1"/>
</dbReference>
<comment type="function">
    <text evidence="1">This protein is a component of the acetyl coenzyme A carboxylase complex; first, biotin carboxylase catalyzes the carboxylation of the carrier protein and then the transcarboxylase transfers the carboxyl group to form malonyl-CoA.</text>
</comment>
<dbReference type="EC" id="6.3.4.14" evidence="2"/>
<comment type="caution">
    <text evidence="10">The sequence shown here is derived from an EMBL/GenBank/DDBJ whole genome shotgun (WGS) entry which is preliminary data.</text>
</comment>
<dbReference type="EMBL" id="PVTG01000005">
    <property type="protein sequence ID" value="PRY49727.1"/>
    <property type="molecule type" value="Genomic_DNA"/>
</dbReference>
<dbReference type="PANTHER" id="PTHR48095:SF2">
    <property type="entry name" value="BIOTIN CARBOXYLASE, CHLOROPLASTIC"/>
    <property type="match status" value="1"/>
</dbReference>
<dbReference type="PROSITE" id="PS50975">
    <property type="entry name" value="ATP_GRASP"/>
    <property type="match status" value="1"/>
</dbReference>
<dbReference type="GO" id="GO:0004075">
    <property type="term" value="F:biotin carboxylase activity"/>
    <property type="evidence" value="ECO:0007669"/>
    <property type="project" value="UniProtKB-EC"/>
</dbReference>
<reference evidence="10 11" key="1">
    <citation type="submission" date="2018-03" db="EMBL/GenBank/DDBJ databases">
        <title>Genomic Encyclopedia of Archaeal and Bacterial Type Strains, Phase II (KMG-II): from individual species to whole genera.</title>
        <authorList>
            <person name="Goeker M."/>
        </authorList>
    </citation>
    <scope>NUCLEOTIDE SEQUENCE [LARGE SCALE GENOMIC DNA]</scope>
    <source>
        <strain evidence="10 11">DSM 45416</strain>
    </source>
</reference>
<dbReference type="InterPro" id="IPR051602">
    <property type="entry name" value="ACC_Biotin_Carboxylase"/>
</dbReference>
<dbReference type="InterPro" id="IPR011761">
    <property type="entry name" value="ATP-grasp"/>
</dbReference>
<dbReference type="SUPFAM" id="SSF56059">
    <property type="entry name" value="Glutathione synthetase ATP-binding domain-like"/>
    <property type="match status" value="1"/>
</dbReference>
<dbReference type="OrthoDB" id="9760256at2"/>
<dbReference type="PROSITE" id="PS00867">
    <property type="entry name" value="CPSASE_2"/>
    <property type="match status" value="1"/>
</dbReference>
<name>A0A2T0TVN6_9ACTN</name>
<keyword evidence="5 7" id="KW-0067">ATP-binding</keyword>
<comment type="catalytic activity">
    <reaction evidence="6">
        <text>N(6)-biotinyl-L-lysyl-[protein] + hydrogencarbonate + ATP = N(6)-carboxybiotinyl-L-lysyl-[protein] + ADP + phosphate + H(+)</text>
        <dbReference type="Rhea" id="RHEA:13501"/>
        <dbReference type="Rhea" id="RHEA-COMP:10505"/>
        <dbReference type="Rhea" id="RHEA-COMP:10506"/>
        <dbReference type="ChEBI" id="CHEBI:15378"/>
        <dbReference type="ChEBI" id="CHEBI:17544"/>
        <dbReference type="ChEBI" id="CHEBI:30616"/>
        <dbReference type="ChEBI" id="CHEBI:43474"/>
        <dbReference type="ChEBI" id="CHEBI:83144"/>
        <dbReference type="ChEBI" id="CHEBI:83145"/>
        <dbReference type="ChEBI" id="CHEBI:456216"/>
        <dbReference type="EC" id="6.3.4.14"/>
    </reaction>
</comment>
<keyword evidence="11" id="KW-1185">Reference proteome</keyword>
<evidence type="ECO:0000256" key="1">
    <source>
        <dbReference type="ARBA" id="ARBA00003761"/>
    </source>
</evidence>
<dbReference type="Pfam" id="PF02786">
    <property type="entry name" value="CPSase_L_D2"/>
    <property type="match status" value="1"/>
</dbReference>
<keyword evidence="3" id="KW-0436">Ligase</keyword>
<evidence type="ECO:0000313" key="10">
    <source>
        <dbReference type="EMBL" id="PRY49727.1"/>
    </source>
</evidence>
<dbReference type="InterPro" id="IPR016185">
    <property type="entry name" value="PreATP-grasp_dom_sf"/>
</dbReference>
<sequence>MRIRRLLVANRGEIAARVVRTCSRLGIESVLAASDADLDSLPARLADRVVRLGPAPAAQSYLDPAAVVRAARSVGADAVHPGYGFLSENPALARACADAGIVFVGPTVESLQAVGDKLTARSHAVAAGLPVVPGGEAGDLASARAVAAEVGYPLLVKAVGGGGGRGMKLVRSAGELPRTLDLAVSEAAAAFGDPRVYLERYVASGRHVEVQVLGDGTRAVALGDRDCSVQRRYQKLFEEAPAPLLPAGVHAEMAAAALALATHLRYRGLGTVELLYDRERRTSYFLEMNARIQVEHPVTEMVTGLDLVAEQLAVAEGLPLRIRQEDVVVTGHAVECRVNAEDWAHDFRPSPGRIDRVVLPVGDGIRVDTHVQGGSVVPPHYDSLLAKLVVHGRDRADALARARAALDLLRIDGVTTTVPVHRALLDDPEFAAGGVDTAFFERFLRTRHPDLVEVS</sequence>